<keyword evidence="4 6" id="KW-1133">Transmembrane helix</keyword>
<evidence type="ECO:0000256" key="1">
    <source>
        <dbReference type="ARBA" id="ARBA00004651"/>
    </source>
</evidence>
<keyword evidence="8" id="KW-1185">Reference proteome</keyword>
<evidence type="ECO:0000256" key="5">
    <source>
        <dbReference type="ARBA" id="ARBA00023136"/>
    </source>
</evidence>
<feature type="transmembrane region" description="Helical" evidence="6">
    <location>
        <begin position="168"/>
        <end position="190"/>
    </location>
</feature>
<evidence type="ECO:0000256" key="4">
    <source>
        <dbReference type="ARBA" id="ARBA00022989"/>
    </source>
</evidence>
<evidence type="ECO:0000313" key="7">
    <source>
        <dbReference type="EMBL" id="MFC4872266.1"/>
    </source>
</evidence>
<dbReference type="PANTHER" id="PTHR39087:SF2">
    <property type="entry name" value="UPF0104 MEMBRANE PROTEIN MJ1595"/>
    <property type="match status" value="1"/>
</dbReference>
<keyword evidence="5 6" id="KW-0472">Membrane</keyword>
<dbReference type="RefSeq" id="WP_377064502.1">
    <property type="nucleotide sequence ID" value="NZ_JBHSJJ010000005.1"/>
</dbReference>
<gene>
    <name evidence="7" type="ORF">ACFPFU_11235</name>
</gene>
<feature type="transmembrane region" description="Helical" evidence="6">
    <location>
        <begin position="9"/>
        <end position="26"/>
    </location>
</feature>
<feature type="transmembrane region" description="Helical" evidence="6">
    <location>
        <begin position="42"/>
        <end position="59"/>
    </location>
</feature>
<accession>A0ABV9T0R4</accession>
<evidence type="ECO:0000256" key="3">
    <source>
        <dbReference type="ARBA" id="ARBA00022692"/>
    </source>
</evidence>
<dbReference type="Proteomes" id="UP001595818">
    <property type="component" value="Unassembled WGS sequence"/>
</dbReference>
<sequence>MRNRAKKTLQVALSLAIALTIFYYLYKDIHFEQVNTVLKETVFLWIIVSVLISIAGYFLRAWRWKLLIEASETKTISTLKAFWALMFGYLVNLLVPRAGELARCAALKKTDRMDMGRLLGTVILERSVDLIFMMVVVLLAFMLESEHFIKLFAELVSSETLLRFTQDYGLFLVISVLLVAACLFVLVRIFHQSRWIRKIRQFIRQFVSGLTAIAKVKTQGGFWLSSGIIWVIYYLMMYFLAQAMPSTASLEASSVLMVMVMGSIGMIAPVQGGIGTFHALVAFILLFYGIAEEQGKIFAMVVHASQMLTILLLGAAAMGVLLKYQTKVTL</sequence>
<feature type="transmembrane region" description="Helical" evidence="6">
    <location>
        <begin position="118"/>
        <end position="143"/>
    </location>
</feature>
<feature type="transmembrane region" description="Helical" evidence="6">
    <location>
        <begin position="274"/>
        <end position="291"/>
    </location>
</feature>
<comment type="caution">
    <text evidence="7">The sequence shown here is derived from an EMBL/GenBank/DDBJ whole genome shotgun (WGS) entry which is preliminary data.</text>
</comment>
<dbReference type="Pfam" id="PF03706">
    <property type="entry name" value="LPG_synthase_TM"/>
    <property type="match status" value="1"/>
</dbReference>
<feature type="transmembrane region" description="Helical" evidence="6">
    <location>
        <begin position="222"/>
        <end position="241"/>
    </location>
</feature>
<evidence type="ECO:0000256" key="2">
    <source>
        <dbReference type="ARBA" id="ARBA00022475"/>
    </source>
</evidence>
<reference evidence="8" key="1">
    <citation type="journal article" date="2019" name="Int. J. Syst. Evol. Microbiol.">
        <title>The Global Catalogue of Microorganisms (GCM) 10K type strain sequencing project: providing services to taxonomists for standard genome sequencing and annotation.</title>
        <authorList>
            <consortium name="The Broad Institute Genomics Platform"/>
            <consortium name="The Broad Institute Genome Sequencing Center for Infectious Disease"/>
            <person name="Wu L."/>
            <person name="Ma J."/>
        </authorList>
    </citation>
    <scope>NUCLEOTIDE SEQUENCE [LARGE SCALE GENOMIC DNA]</scope>
    <source>
        <strain evidence="8">CGMCC 4.7466</strain>
    </source>
</reference>
<comment type="subcellular location">
    <subcellularLocation>
        <location evidence="1">Cell membrane</location>
        <topology evidence="1">Multi-pass membrane protein</topology>
    </subcellularLocation>
</comment>
<dbReference type="NCBIfam" id="TIGR00374">
    <property type="entry name" value="flippase-like domain"/>
    <property type="match status" value="1"/>
</dbReference>
<proteinExistence type="predicted"/>
<dbReference type="PANTHER" id="PTHR39087">
    <property type="entry name" value="UPF0104 MEMBRANE PROTEIN MJ1595"/>
    <property type="match status" value="1"/>
</dbReference>
<name>A0ABV9T0R4_9BACT</name>
<protein>
    <submittedName>
        <fullName evidence="7">Lysylphosphatidylglycerol synthase transmembrane domain-containing protein</fullName>
    </submittedName>
</protein>
<evidence type="ECO:0000313" key="8">
    <source>
        <dbReference type="Proteomes" id="UP001595818"/>
    </source>
</evidence>
<evidence type="ECO:0000256" key="6">
    <source>
        <dbReference type="SAM" id="Phobius"/>
    </source>
</evidence>
<keyword evidence="3 6" id="KW-0812">Transmembrane</keyword>
<dbReference type="EMBL" id="JBHSJJ010000005">
    <property type="protein sequence ID" value="MFC4872266.1"/>
    <property type="molecule type" value="Genomic_DNA"/>
</dbReference>
<feature type="transmembrane region" description="Helical" evidence="6">
    <location>
        <begin position="297"/>
        <end position="322"/>
    </location>
</feature>
<dbReference type="InterPro" id="IPR022791">
    <property type="entry name" value="L-PG_synthase/AglD"/>
</dbReference>
<keyword evidence="2" id="KW-1003">Cell membrane</keyword>
<organism evidence="7 8">
    <name type="scientific">Negadavirga shengliensis</name>
    <dbReference type="NCBI Taxonomy" id="1389218"/>
    <lineage>
        <taxon>Bacteria</taxon>
        <taxon>Pseudomonadati</taxon>
        <taxon>Bacteroidota</taxon>
        <taxon>Cytophagia</taxon>
        <taxon>Cytophagales</taxon>
        <taxon>Cyclobacteriaceae</taxon>
        <taxon>Negadavirga</taxon>
    </lineage>
</organism>